<dbReference type="OrthoDB" id="2803094at2759"/>
<protein>
    <submittedName>
        <fullName evidence="2">Uncharacterized protein</fullName>
    </submittedName>
</protein>
<sequence>METLWDVMNEKIPINLQPTYAAKNIASTTRDISDSDMSSSARASRLHAIVYYDKLLHPMIEKGKEAAMKVKIQDLDSNISPQWRAHVDHSNSSFMSLPFINSEMDSTAWFYQVLARPALAAVNLVQNGNLDLQAAFTATTDDIHSYLISGKKKKDKSIPDGLLMKGGSKSHSAVENKEPKGVMEFKTGTAMGVTSSENSENIFSGVNDTRLDGEGKHIALPFVYPEKDVKRVRTKLSKMLVQLWSQMSNHKCNFGLLSCYHLTVFAYRRSYSYKVEKNNRTMNVMFISEVYKIGAASLTPIFSWFLHLLTAPTASGGQPDIFVPDINTDLVLQFMKKGNVTRLEKERTKEKGEEFTFEAGPQPIYTDEYFDLVVVEPDV</sequence>
<evidence type="ECO:0000313" key="3">
    <source>
        <dbReference type="Proteomes" id="UP000053477"/>
    </source>
</evidence>
<dbReference type="STRING" id="27342.A0A0H2QXB5"/>
<accession>A0A0H2QXB5</accession>
<evidence type="ECO:0000256" key="1">
    <source>
        <dbReference type="SAM" id="MobiDB-lite"/>
    </source>
</evidence>
<dbReference type="AlphaFoldDB" id="A0A0H2QXB5"/>
<proteinExistence type="predicted"/>
<gene>
    <name evidence="2" type="ORF">SCHPADRAFT_948127</name>
</gene>
<dbReference type="EMBL" id="KQ086833">
    <property type="protein sequence ID" value="KLO03969.1"/>
    <property type="molecule type" value="Genomic_DNA"/>
</dbReference>
<feature type="region of interest" description="Disordered" evidence="1">
    <location>
        <begin position="153"/>
        <end position="179"/>
    </location>
</feature>
<dbReference type="InParanoid" id="A0A0H2QXB5"/>
<keyword evidence="3" id="KW-1185">Reference proteome</keyword>
<name>A0A0H2QXB5_9AGAM</name>
<organism evidence="2 3">
    <name type="scientific">Schizopora paradoxa</name>
    <dbReference type="NCBI Taxonomy" id="27342"/>
    <lineage>
        <taxon>Eukaryota</taxon>
        <taxon>Fungi</taxon>
        <taxon>Dikarya</taxon>
        <taxon>Basidiomycota</taxon>
        <taxon>Agaricomycotina</taxon>
        <taxon>Agaricomycetes</taxon>
        <taxon>Hymenochaetales</taxon>
        <taxon>Schizoporaceae</taxon>
        <taxon>Schizopora</taxon>
    </lineage>
</organism>
<evidence type="ECO:0000313" key="2">
    <source>
        <dbReference type="EMBL" id="KLO03969.1"/>
    </source>
</evidence>
<reference evidence="2 3" key="1">
    <citation type="submission" date="2015-04" db="EMBL/GenBank/DDBJ databases">
        <title>Complete genome sequence of Schizopora paradoxa KUC8140, a cosmopolitan wood degrader in East Asia.</title>
        <authorList>
            <consortium name="DOE Joint Genome Institute"/>
            <person name="Min B."/>
            <person name="Park H."/>
            <person name="Jang Y."/>
            <person name="Kim J.-J."/>
            <person name="Kim K.H."/>
            <person name="Pangilinan J."/>
            <person name="Lipzen A."/>
            <person name="Riley R."/>
            <person name="Grigoriev I.V."/>
            <person name="Spatafora J.W."/>
            <person name="Choi I.-G."/>
        </authorList>
    </citation>
    <scope>NUCLEOTIDE SEQUENCE [LARGE SCALE GENOMIC DNA]</scope>
    <source>
        <strain evidence="2 3">KUC8140</strain>
    </source>
</reference>
<dbReference type="Proteomes" id="UP000053477">
    <property type="component" value="Unassembled WGS sequence"/>
</dbReference>